<reference evidence="1" key="2">
    <citation type="journal article" date="2023" name="Microbiome">
        <title>Synthase-selected sorting approach identifies a beta-lactone synthase in a nudibranch symbiotic bacterium.</title>
        <authorList>
            <person name="Dzunkova M."/>
            <person name="La Clair J.J."/>
            <person name="Tyml T."/>
            <person name="Doud D."/>
            <person name="Schulz F."/>
            <person name="Piquer-Esteban S."/>
            <person name="Porcel Sanchis D."/>
            <person name="Osborn A."/>
            <person name="Robinson D."/>
            <person name="Louie K.B."/>
            <person name="Bowen B.P."/>
            <person name="Bowers R.M."/>
            <person name="Lee J."/>
            <person name="Arnau V."/>
            <person name="Diaz-Villanueva W."/>
            <person name="Stepanauskas R."/>
            <person name="Gosliner T."/>
            <person name="Date S.V."/>
            <person name="Northen T.R."/>
            <person name="Cheng J.F."/>
            <person name="Burkart M.D."/>
            <person name="Woyke T."/>
        </authorList>
    </citation>
    <scope>NUCLEOTIDE SEQUENCE</scope>
    <source>
        <strain evidence="1">Df01</strain>
    </source>
</reference>
<evidence type="ECO:0000313" key="1">
    <source>
        <dbReference type="EMBL" id="MDM5147028.1"/>
    </source>
</evidence>
<protein>
    <submittedName>
        <fullName evidence="1">Uncharacterized protein</fullName>
    </submittedName>
</protein>
<comment type="caution">
    <text evidence="1">The sequence shown here is derived from an EMBL/GenBank/DDBJ whole genome shotgun (WGS) entry which is preliminary data.</text>
</comment>
<reference evidence="1" key="1">
    <citation type="submission" date="2022-08" db="EMBL/GenBank/DDBJ databases">
        <authorList>
            <person name="Dzunkova M."/>
            <person name="La Clair J."/>
            <person name="Tyml T."/>
            <person name="Doud D."/>
            <person name="Schulz F."/>
            <person name="Piquer S."/>
            <person name="Porcel Sanchis D."/>
            <person name="Osborn A."/>
            <person name="Robinson D."/>
            <person name="Louie K.B."/>
            <person name="Bowen B.P."/>
            <person name="Bowers R."/>
            <person name="Lee J."/>
            <person name="Arnau Llombart V."/>
            <person name="Diaz Villanueva W."/>
            <person name="Gosliner T."/>
            <person name="Northen T."/>
            <person name="Cheng J.-F."/>
            <person name="Burkart M.D."/>
            <person name="Woyke T."/>
        </authorList>
    </citation>
    <scope>NUCLEOTIDE SEQUENCE</scope>
    <source>
        <strain evidence="1">Df01</strain>
    </source>
</reference>
<keyword evidence="2" id="KW-1185">Reference proteome</keyword>
<name>A0ABT7QJZ9_9GAMM</name>
<gene>
    <name evidence="1" type="ORF">NQX30_01325</name>
</gene>
<dbReference type="Proteomes" id="UP001168167">
    <property type="component" value="Unassembled WGS sequence"/>
</dbReference>
<proteinExistence type="predicted"/>
<dbReference type="EMBL" id="JANQAO010000001">
    <property type="protein sequence ID" value="MDM5147028.1"/>
    <property type="molecule type" value="Genomic_DNA"/>
</dbReference>
<accession>A0ABT7QJZ9</accession>
<sequence>MTNGLIRNGHCVWDFSYRDTAHHLAPLGFGKKLGTQRMNDYLLAVARQFNPDLILLGHCELLMPTTLAALKDCLPTCKIAQWWVDLFPKHKLPHLRAKQPYLDAFFATMAPEYYSPLIAVTQSPPLYYLPNIVDSSIETGRAFAAKQHNYDVFFIGSNALERKNILQCWKIFLMYAVGFSVLATIHY</sequence>
<evidence type="ECO:0000313" key="2">
    <source>
        <dbReference type="Proteomes" id="UP001168167"/>
    </source>
</evidence>
<organism evidence="1 2">
    <name type="scientific">Candidatus Doriopsillibacter californiensis</name>
    <dbReference type="NCBI Taxonomy" id="2970740"/>
    <lineage>
        <taxon>Bacteria</taxon>
        <taxon>Pseudomonadati</taxon>
        <taxon>Pseudomonadota</taxon>
        <taxon>Gammaproteobacteria</taxon>
        <taxon>Candidatus Tethybacterales</taxon>
        <taxon>Candidatus Persebacteraceae</taxon>
        <taxon>Candidatus Doriopsillibacter</taxon>
    </lineage>
</organism>